<comment type="similarity">
    <text evidence="11">Belongs to the amiloride-sensitive sodium channel (TC 1.A.6) family.</text>
</comment>
<accession>A0A4S2MAZ4</accession>
<dbReference type="PANTHER" id="PTHR11690">
    <property type="entry name" value="AMILORIDE-SENSITIVE SODIUM CHANNEL-RELATED"/>
    <property type="match status" value="1"/>
</dbReference>
<dbReference type="GO" id="GO:0015280">
    <property type="term" value="F:ligand-gated sodium channel activity"/>
    <property type="evidence" value="ECO:0007669"/>
    <property type="project" value="TreeGrafter"/>
</dbReference>
<organism evidence="14 15">
    <name type="scientific">Opisthorchis felineus</name>
    <dbReference type="NCBI Taxonomy" id="147828"/>
    <lineage>
        <taxon>Eukaryota</taxon>
        <taxon>Metazoa</taxon>
        <taxon>Spiralia</taxon>
        <taxon>Lophotrochozoa</taxon>
        <taxon>Platyhelminthes</taxon>
        <taxon>Trematoda</taxon>
        <taxon>Digenea</taxon>
        <taxon>Opisthorchiida</taxon>
        <taxon>Opisthorchiata</taxon>
        <taxon>Opisthorchiidae</taxon>
        <taxon>Opisthorchis</taxon>
    </lineage>
</organism>
<evidence type="ECO:0000313" key="14">
    <source>
        <dbReference type="EMBL" id="TGZ73615.1"/>
    </source>
</evidence>
<keyword evidence="8 13" id="KW-0472">Membrane</keyword>
<evidence type="ECO:0000256" key="4">
    <source>
        <dbReference type="ARBA" id="ARBA00022692"/>
    </source>
</evidence>
<dbReference type="InterPro" id="IPR001873">
    <property type="entry name" value="ENaC"/>
</dbReference>
<protein>
    <recommendedName>
        <fullName evidence="16">Amiloride-sensitive sodium channel</fullName>
    </recommendedName>
</protein>
<sequence>MKNPADRRQTSNHGGSRKIEHVPHFDKATQQPNEVETEQPKFLTGWVPVVKIFNTRHRAVRLLWIVFTASMVVALVSSISVVVHRYLSYVTVVRLDQQGPQEGVGPPVVTLCLPEHETDKMDLSADSNSPEILRGISRTCDEDFALRWDSKNDAVSKVYSTGGHFAINLRAGPVGCYSMKVYEQVPYPPNLICTSFELEPVPSKTPVFWKLFAVTVELTEPHRNFTGRPLIIVHEPRSFPLDNFGRYLYEYIKPGFTYNVFYSKTVTKRLNTRGKPCRLDPVRLLGNEFDYDQVACQWHTICHHYHTKCGCLCPLDVMRRQHAYRNRSLDDKVAKQFLAAKCPDWCHHNHPIALVNSSTCPLACHMVAYKKLNHVEDDNKKSNLVRLVLIQAEGLTEMIEEELYSLPKLFSEIGGLSSFCFGFSCMLFFELIELAFWLRCTYRPEFALNRDAARTSDTLTDNATEVQQTANKCLNDIPAPSTTNNHTHKPHAMKLTAEENPGLQNTKKCSHMPSCMGSLTHKPINRCPTIPDDYRYSHRIALHPLKICRVDGHRLSEYPSEQDSPIFEMKRYHRAQEVFKRKTEPISAHLDFPYASSSVQTFVGSHHYDVPIDVKFSLTRNIHVSCT</sequence>
<feature type="transmembrane region" description="Helical" evidence="13">
    <location>
        <begin position="62"/>
        <end position="87"/>
    </location>
</feature>
<keyword evidence="15" id="KW-1185">Reference proteome</keyword>
<keyword evidence="5 13" id="KW-1133">Transmembrane helix</keyword>
<evidence type="ECO:0000256" key="6">
    <source>
        <dbReference type="ARBA" id="ARBA00023053"/>
    </source>
</evidence>
<keyword evidence="7 11" id="KW-0406">Ion transport</keyword>
<proteinExistence type="inferred from homology"/>
<evidence type="ECO:0000256" key="2">
    <source>
        <dbReference type="ARBA" id="ARBA00022448"/>
    </source>
</evidence>
<dbReference type="Gene3D" id="1.10.287.770">
    <property type="entry name" value="YojJ-like"/>
    <property type="match status" value="1"/>
</dbReference>
<feature type="region of interest" description="Disordered" evidence="12">
    <location>
        <begin position="1"/>
        <end position="37"/>
    </location>
</feature>
<keyword evidence="2 11" id="KW-0813">Transport</keyword>
<evidence type="ECO:0000256" key="3">
    <source>
        <dbReference type="ARBA" id="ARBA00022461"/>
    </source>
</evidence>
<dbReference type="Proteomes" id="UP000308267">
    <property type="component" value="Unassembled WGS sequence"/>
</dbReference>
<evidence type="ECO:0000256" key="9">
    <source>
        <dbReference type="ARBA" id="ARBA00023201"/>
    </source>
</evidence>
<comment type="subcellular location">
    <subcellularLocation>
        <location evidence="1">Membrane</location>
        <topology evidence="1">Multi-pass membrane protein</topology>
    </subcellularLocation>
</comment>
<dbReference type="EMBL" id="SJOL01002503">
    <property type="protein sequence ID" value="TGZ73615.1"/>
    <property type="molecule type" value="Genomic_DNA"/>
</dbReference>
<dbReference type="Pfam" id="PF00858">
    <property type="entry name" value="ASC"/>
    <property type="match status" value="2"/>
</dbReference>
<name>A0A4S2MAZ4_OPIFE</name>
<evidence type="ECO:0000313" key="15">
    <source>
        <dbReference type="Proteomes" id="UP000308267"/>
    </source>
</evidence>
<keyword evidence="6" id="KW-0915">Sodium</keyword>
<dbReference type="OrthoDB" id="6227556at2759"/>
<evidence type="ECO:0000256" key="10">
    <source>
        <dbReference type="ARBA" id="ARBA00023303"/>
    </source>
</evidence>
<evidence type="ECO:0000256" key="1">
    <source>
        <dbReference type="ARBA" id="ARBA00004141"/>
    </source>
</evidence>
<keyword evidence="10 11" id="KW-0407">Ion channel</keyword>
<keyword evidence="3 11" id="KW-0894">Sodium channel</keyword>
<keyword evidence="4 11" id="KW-0812">Transmembrane</keyword>
<gene>
    <name evidence="14" type="ORF">CRM22_001410</name>
</gene>
<evidence type="ECO:0000256" key="8">
    <source>
        <dbReference type="ARBA" id="ARBA00023136"/>
    </source>
</evidence>
<comment type="caution">
    <text evidence="14">The sequence shown here is derived from an EMBL/GenBank/DDBJ whole genome shotgun (WGS) entry which is preliminary data.</text>
</comment>
<feature type="compositionally biased region" description="Basic and acidic residues" evidence="12">
    <location>
        <begin position="17"/>
        <end position="27"/>
    </location>
</feature>
<reference evidence="14 15" key="1">
    <citation type="journal article" date="2019" name="BMC Genomics">
        <title>New insights from Opisthorchis felineus genome: update on genomics of the epidemiologically important liver flukes.</title>
        <authorList>
            <person name="Ershov N.I."/>
            <person name="Mordvinov V.A."/>
            <person name="Prokhortchouk E.B."/>
            <person name="Pakharukova M.Y."/>
            <person name="Gunbin K.V."/>
            <person name="Ustyantsev K."/>
            <person name="Genaev M.A."/>
            <person name="Blinov A.G."/>
            <person name="Mazur A."/>
            <person name="Boulygina E."/>
            <person name="Tsygankova S."/>
            <person name="Khrameeva E."/>
            <person name="Chekanov N."/>
            <person name="Fan G."/>
            <person name="Xiao A."/>
            <person name="Zhang H."/>
            <person name="Xu X."/>
            <person name="Yang H."/>
            <person name="Solovyev V."/>
            <person name="Lee S.M."/>
            <person name="Liu X."/>
            <person name="Afonnikov D.A."/>
            <person name="Skryabin K.G."/>
        </authorList>
    </citation>
    <scope>NUCLEOTIDE SEQUENCE [LARGE SCALE GENOMIC DNA]</scope>
    <source>
        <strain evidence="14">AK-0245</strain>
        <tissue evidence="14">Whole organism</tissue>
    </source>
</reference>
<dbReference type="AlphaFoldDB" id="A0A4S2MAZ4"/>
<evidence type="ECO:0000256" key="13">
    <source>
        <dbReference type="SAM" id="Phobius"/>
    </source>
</evidence>
<dbReference type="GO" id="GO:0005886">
    <property type="term" value="C:plasma membrane"/>
    <property type="evidence" value="ECO:0007669"/>
    <property type="project" value="TreeGrafter"/>
</dbReference>
<evidence type="ECO:0000256" key="5">
    <source>
        <dbReference type="ARBA" id="ARBA00022989"/>
    </source>
</evidence>
<keyword evidence="9 11" id="KW-0739">Sodium transport</keyword>
<evidence type="ECO:0000256" key="7">
    <source>
        <dbReference type="ARBA" id="ARBA00023065"/>
    </source>
</evidence>
<evidence type="ECO:0000256" key="11">
    <source>
        <dbReference type="RuleBase" id="RU000679"/>
    </source>
</evidence>
<dbReference type="PANTHER" id="PTHR11690:SF248">
    <property type="entry name" value="PICKPOCKET 17, ISOFORM A"/>
    <property type="match status" value="1"/>
</dbReference>
<evidence type="ECO:0000256" key="12">
    <source>
        <dbReference type="SAM" id="MobiDB-lite"/>
    </source>
</evidence>
<evidence type="ECO:0008006" key="16">
    <source>
        <dbReference type="Google" id="ProtNLM"/>
    </source>
</evidence>